<dbReference type="GO" id="GO:0000287">
    <property type="term" value="F:magnesium ion binding"/>
    <property type="evidence" value="ECO:0007669"/>
    <property type="project" value="UniProtKB-UniRule"/>
</dbReference>
<keyword evidence="3 6" id="KW-0328">Glycosyltransferase</keyword>
<dbReference type="EC" id="2.4.2.10" evidence="2 6"/>
<feature type="binding site" description="in other chain" evidence="6">
    <location>
        <position position="87"/>
    </location>
    <ligand>
        <name>5-phospho-alpha-D-ribose 1-diphosphate</name>
        <dbReference type="ChEBI" id="CHEBI:58017"/>
        <note>ligand shared between dimeric partners</note>
    </ligand>
</feature>
<feature type="binding site" evidence="6">
    <location>
        <position position="143"/>
    </location>
    <ligand>
        <name>orotate</name>
        <dbReference type="ChEBI" id="CHEBI:30839"/>
    </ligand>
</feature>
<dbReference type="InterPro" id="IPR000836">
    <property type="entry name" value="PRTase_dom"/>
</dbReference>
<dbReference type="GO" id="GO:0044205">
    <property type="term" value="P:'de novo' UMP biosynthetic process"/>
    <property type="evidence" value="ECO:0007669"/>
    <property type="project" value="UniProtKB-UniRule"/>
</dbReference>
<dbReference type="AlphaFoldDB" id="A0A498GYG9"/>
<dbReference type="OrthoDB" id="9089at2157"/>
<dbReference type="EMBL" id="LHQS01000003">
    <property type="protein sequence ID" value="RXE55458.1"/>
    <property type="molecule type" value="Genomic_DNA"/>
</dbReference>
<evidence type="ECO:0000256" key="2">
    <source>
        <dbReference type="ARBA" id="ARBA00011971"/>
    </source>
</evidence>
<dbReference type="Pfam" id="PF00156">
    <property type="entry name" value="Pribosyltran"/>
    <property type="match status" value="1"/>
</dbReference>
<protein>
    <recommendedName>
        <fullName evidence="2 6">Orotate phosphoribosyltransferase</fullName>
        <shortName evidence="6">OPRT</shortName>
        <shortName evidence="6">OPRTase</shortName>
        <ecNumber evidence="2 6">2.4.2.10</ecNumber>
    </recommendedName>
</protein>
<comment type="subunit">
    <text evidence="6">Homodimer.</text>
</comment>
<feature type="binding site" evidence="6">
    <location>
        <position position="115"/>
    </location>
    <ligand>
        <name>orotate</name>
        <dbReference type="ChEBI" id="CHEBI:30839"/>
    </ligand>
</feature>
<comment type="function">
    <text evidence="6">Catalyzes the transfer of a ribosyl phosphate group from 5-phosphoribose 1-diphosphate to orotate, leading to the formation of orotidine monophosphate (OMP).</text>
</comment>
<gene>
    <name evidence="6" type="primary">pyrE</name>
    <name evidence="8" type="ORF">ABH15_12035</name>
</gene>
<evidence type="ECO:0000313" key="8">
    <source>
        <dbReference type="EMBL" id="RXE55458.1"/>
    </source>
</evidence>
<dbReference type="NCBIfam" id="TIGR00336">
    <property type="entry name" value="pyrE"/>
    <property type="match status" value="1"/>
</dbReference>
<dbReference type="UniPathway" id="UPA00070">
    <property type="reaction ID" value="UER00119"/>
</dbReference>
<evidence type="ECO:0000256" key="6">
    <source>
        <dbReference type="HAMAP-Rule" id="MF_01208"/>
    </source>
</evidence>
<evidence type="ECO:0000256" key="4">
    <source>
        <dbReference type="ARBA" id="ARBA00022679"/>
    </source>
</evidence>
<feature type="binding site" evidence="6">
    <location>
        <position position="90"/>
    </location>
    <ligand>
        <name>5-phospho-alpha-D-ribose 1-diphosphate</name>
        <dbReference type="ChEBI" id="CHEBI:58017"/>
        <note>ligand shared between dimeric partners</note>
    </ligand>
</feature>
<dbReference type="SUPFAM" id="SSF53271">
    <property type="entry name" value="PRTase-like"/>
    <property type="match status" value="1"/>
</dbReference>
<feature type="binding site" evidence="6">
    <location>
        <position position="92"/>
    </location>
    <ligand>
        <name>5-phospho-alpha-D-ribose 1-diphosphate</name>
        <dbReference type="ChEBI" id="CHEBI:58017"/>
        <note>ligand shared between dimeric partners</note>
    </ligand>
</feature>
<evidence type="ECO:0000256" key="3">
    <source>
        <dbReference type="ARBA" id="ARBA00022676"/>
    </source>
</evidence>
<comment type="caution">
    <text evidence="8">The sequence shown here is derived from an EMBL/GenBank/DDBJ whole genome shotgun (WGS) entry which is preliminary data.</text>
</comment>
<comment type="cofactor">
    <cofactor evidence="6">
        <name>Mg(2+)</name>
        <dbReference type="ChEBI" id="CHEBI:18420"/>
    </cofactor>
</comment>
<evidence type="ECO:0000256" key="1">
    <source>
        <dbReference type="ARBA" id="ARBA00004889"/>
    </source>
</evidence>
<dbReference type="GO" id="GO:0004588">
    <property type="term" value="F:orotate phosphoribosyltransferase activity"/>
    <property type="evidence" value="ECO:0007669"/>
    <property type="project" value="UniProtKB-UniRule"/>
</dbReference>
<accession>A0A498GYG9</accession>
<feature type="domain" description="Phosphoribosyltransferase" evidence="7">
    <location>
        <begin position="54"/>
        <end position="147"/>
    </location>
</feature>
<dbReference type="GO" id="GO:0019856">
    <property type="term" value="P:pyrimidine nucleobase biosynthetic process"/>
    <property type="evidence" value="ECO:0007669"/>
    <property type="project" value="TreeGrafter"/>
</dbReference>
<dbReference type="PANTHER" id="PTHR19278">
    <property type="entry name" value="OROTATE PHOSPHORIBOSYLTRANSFERASE"/>
    <property type="match status" value="1"/>
</dbReference>
<dbReference type="InterPro" id="IPR004467">
    <property type="entry name" value="Or_phspho_trans_dom"/>
</dbReference>
<organism evidence="8 9">
    <name type="scientific">Methanoculleus taiwanensis</name>
    <dbReference type="NCBI Taxonomy" id="1550565"/>
    <lineage>
        <taxon>Archaea</taxon>
        <taxon>Methanobacteriati</taxon>
        <taxon>Methanobacteriota</taxon>
        <taxon>Stenosarchaea group</taxon>
        <taxon>Methanomicrobia</taxon>
        <taxon>Methanomicrobiales</taxon>
        <taxon>Methanomicrobiaceae</taxon>
        <taxon>Methanoculleus</taxon>
    </lineage>
</organism>
<evidence type="ECO:0000259" key="7">
    <source>
        <dbReference type="Pfam" id="PF00156"/>
    </source>
</evidence>
<keyword evidence="9" id="KW-1185">Reference proteome</keyword>
<dbReference type="InterPro" id="IPR029057">
    <property type="entry name" value="PRTase-like"/>
</dbReference>
<proteinExistence type="inferred from homology"/>
<name>A0A498GYG9_9EURY</name>
<comment type="catalytic activity">
    <reaction evidence="6">
        <text>orotidine 5'-phosphate + diphosphate = orotate + 5-phospho-alpha-D-ribose 1-diphosphate</text>
        <dbReference type="Rhea" id="RHEA:10380"/>
        <dbReference type="ChEBI" id="CHEBI:30839"/>
        <dbReference type="ChEBI" id="CHEBI:33019"/>
        <dbReference type="ChEBI" id="CHEBI:57538"/>
        <dbReference type="ChEBI" id="CHEBI:58017"/>
        <dbReference type="EC" id="2.4.2.10"/>
    </reaction>
</comment>
<dbReference type="Gene3D" id="3.40.50.2020">
    <property type="match status" value="1"/>
</dbReference>
<evidence type="ECO:0000256" key="5">
    <source>
        <dbReference type="ARBA" id="ARBA00022975"/>
    </source>
</evidence>
<keyword evidence="6" id="KW-0460">Magnesium</keyword>
<reference evidence="8 9" key="1">
    <citation type="journal article" date="2015" name="Int. J. Syst. Evol. Microbiol.">
        <title>Methanoculleus taiwanensis sp. nov., a methanogen isolated from deep marine sediment at the deformation front area near Taiwan.</title>
        <authorList>
            <person name="Weng C.Y."/>
            <person name="Chen S.C."/>
            <person name="Lai M.C."/>
            <person name="Wu S.Y."/>
            <person name="Lin S."/>
            <person name="Yang T.F."/>
            <person name="Chen P.C."/>
        </authorList>
    </citation>
    <scope>NUCLEOTIDE SEQUENCE [LARGE SCALE GENOMIC DNA]</scope>
    <source>
        <strain evidence="8 9">CYW4</strain>
    </source>
</reference>
<keyword evidence="5 6" id="KW-0665">Pyrimidine biosynthesis</keyword>
<feature type="binding site" evidence="6">
    <location>
        <position position="86"/>
    </location>
    <ligand>
        <name>5-phospho-alpha-D-ribose 1-diphosphate</name>
        <dbReference type="ChEBI" id="CHEBI:58017"/>
        <note>ligand shared between dimeric partners</note>
    </ligand>
</feature>
<dbReference type="CDD" id="cd06223">
    <property type="entry name" value="PRTases_typeI"/>
    <property type="match status" value="1"/>
</dbReference>
<sequence length="170" mass="17837">MVTTIQEMLLESGAIEFGDFLLASGARSRYYIDIKTATTNPVILGAIGEEIAKAQDFDVVAGVAVGAVPIAVAVSLASGKPFAIIRKTEKEHGKSGAIIGDVKDKKVLLVEDVTTSGRSALYGVEALRSAGAEVGAVVTVVDREAGAAEMFRRQGVRFDALVRVSEVLNE</sequence>
<comment type="pathway">
    <text evidence="1 6">Pyrimidine metabolism; UMP biosynthesis via de novo pathway; UMP from orotate: step 1/2.</text>
</comment>
<dbReference type="RefSeq" id="WP_128694643.1">
    <property type="nucleotide sequence ID" value="NZ_LHQS01000003.1"/>
</dbReference>
<dbReference type="InterPro" id="IPR023031">
    <property type="entry name" value="OPRT"/>
</dbReference>
<feature type="binding site" description="in other chain" evidence="6">
    <location>
        <begin position="111"/>
        <end position="119"/>
    </location>
    <ligand>
        <name>5-phospho-alpha-D-ribose 1-diphosphate</name>
        <dbReference type="ChEBI" id="CHEBI:58017"/>
        <note>ligand shared between dimeric partners</note>
    </ligand>
</feature>
<dbReference type="HAMAP" id="MF_01208">
    <property type="entry name" value="PyrE"/>
    <property type="match status" value="1"/>
</dbReference>
<evidence type="ECO:0000313" key="9">
    <source>
        <dbReference type="Proteomes" id="UP000290932"/>
    </source>
</evidence>
<dbReference type="PANTHER" id="PTHR19278:SF9">
    <property type="entry name" value="URIDINE 5'-MONOPHOSPHATE SYNTHASE"/>
    <property type="match status" value="1"/>
</dbReference>
<keyword evidence="4 6" id="KW-0808">Transferase</keyword>
<dbReference type="Proteomes" id="UP000290932">
    <property type="component" value="Unassembled WGS sequence"/>
</dbReference>
<comment type="similarity">
    <text evidence="6">Belongs to the purine/pyrimidine phosphoribosyltransferase family. PyrE subfamily.</text>
</comment>